<dbReference type="InterPro" id="IPR012910">
    <property type="entry name" value="Plug_dom"/>
</dbReference>
<dbReference type="InterPro" id="IPR037066">
    <property type="entry name" value="Plug_dom_sf"/>
</dbReference>
<feature type="domain" description="Secretin/TonB short N-terminal" evidence="13">
    <location>
        <begin position="61"/>
        <end position="111"/>
    </location>
</feature>
<dbReference type="Gene3D" id="2.40.170.20">
    <property type="entry name" value="TonB-dependent receptor, beta-barrel domain"/>
    <property type="match status" value="1"/>
</dbReference>
<evidence type="ECO:0000256" key="3">
    <source>
        <dbReference type="ARBA" id="ARBA00022452"/>
    </source>
</evidence>
<dbReference type="Gene3D" id="2.170.130.10">
    <property type="entry name" value="TonB-dependent receptor, plug domain"/>
    <property type="match status" value="1"/>
</dbReference>
<dbReference type="PROSITE" id="PS51318">
    <property type="entry name" value="TAT"/>
    <property type="match status" value="1"/>
</dbReference>
<evidence type="ECO:0000256" key="4">
    <source>
        <dbReference type="ARBA" id="ARBA00022496"/>
    </source>
</evidence>
<evidence type="ECO:0000256" key="1">
    <source>
        <dbReference type="ARBA" id="ARBA00004571"/>
    </source>
</evidence>
<evidence type="ECO:0000256" key="10">
    <source>
        <dbReference type="PROSITE-ProRule" id="PRU01360"/>
    </source>
</evidence>
<evidence type="ECO:0000259" key="13">
    <source>
        <dbReference type="SMART" id="SM00965"/>
    </source>
</evidence>
<dbReference type="AlphaFoldDB" id="A0A2T9JYM6"/>
<keyword evidence="15" id="KW-1185">Reference proteome</keyword>
<evidence type="ECO:0000256" key="2">
    <source>
        <dbReference type="ARBA" id="ARBA00022448"/>
    </source>
</evidence>
<sequence length="987" mass="105104">MSRYTSILRRGLMATAAAFVAAAAAPAMAAPRLLQAEHQAYDLKAQPLATALSEVARISGRPIVVSTSLARGKIAPALKGRYTADQAYGALLSGSGLQLVTVGANLVVQPGDMGATGQVLGEPQAGDAEILSELVVTGTRIRGAGPVGSNLISISRRDIEASGYATTQQIVQAIPQNFGGGPNESTLGYNNRNNAYLNAGLGASINLRGLGSNSTLVLLNGARPALGGVSGLFADVSLIPSSALDHVEVLADGASALYGSDAVGGVVNLAMRDRFTGLETRLRFGTADGDAQEGQVGGIWGKDWDGGHLTLSYEYYERGRLSANDRAYATEDLRALGGADNRQPFGSPGNIFAGGRYYAIPSGQNGVGLTVGQLLPGQINQSDQQRDTDLLPRQRRHAVYLSARQHLDDKTELFGQVLAADRRFERQYIGSLERTASVPVTNPFYLDVLGARQPVSVRYDFRGDLGKPVNSGGARAVNATAGVTRSFAAWSATLQGGYGRQRENWRSDNNINSFRLRAALADTDPATAYNVFGDPGSTNPTTIARVRGYDTGRGVYEVWSGSLRADGPLFDLPAGTVKAALGAEWRSERYSQSTVTDLSTATPVTAQTLYPGRREIAAAYAEVRVPILSPTAAVGQLDLALAGRIERYSDVGTTRNPKIGLDWRPTRSLTFKGSYGKSFRAPSFQDLQVGPGLTFYQPVALPDPASSTGSTPVLALVGNSPDTGPERATTWSGTVEYQPPRIDGLKLTASYFKVAYRDRIANVNANAFNLLIERAVYAGVIQDNPPADLVARYYAASELTNPSAIPASAIKAIVDLRNRNLSQVDEDGVDFDLDYRRPMGAGQLGLGLSGSYVFSVNQRVTETSPTVDVVGTVGNPNHLRMRGRINWTQGPWATNIAVNYIDGYKNQIPIPAQSVKSWTTTDLQLAWQAPPDAGRLAGLRVALSVSNLFDKDPPFAEIRSVTSATGYDGEKASPIGRLIALELVRSW</sequence>
<dbReference type="Pfam" id="PF00593">
    <property type="entry name" value="TonB_dep_Rec_b-barrel"/>
    <property type="match status" value="1"/>
</dbReference>
<proteinExistence type="inferred from homology"/>
<evidence type="ECO:0000256" key="5">
    <source>
        <dbReference type="ARBA" id="ARBA00022692"/>
    </source>
</evidence>
<keyword evidence="7 11" id="KW-0798">TonB box</keyword>
<dbReference type="RefSeq" id="WP_109101256.1">
    <property type="nucleotide sequence ID" value="NZ_QDKQ01000044.1"/>
</dbReference>
<dbReference type="PANTHER" id="PTHR47234">
    <property type="match status" value="1"/>
</dbReference>
<gene>
    <name evidence="14" type="ORF">DDF67_12700</name>
</gene>
<feature type="signal peptide" evidence="12">
    <location>
        <begin position="1"/>
        <end position="29"/>
    </location>
</feature>
<evidence type="ECO:0000256" key="12">
    <source>
        <dbReference type="SAM" id="SignalP"/>
    </source>
</evidence>
<reference evidence="14 15" key="1">
    <citation type="submission" date="2018-04" db="EMBL/GenBank/DDBJ databases">
        <title>The genome sequence of Caulobacter sp. 744.</title>
        <authorList>
            <person name="Gao J."/>
            <person name="Sun J."/>
        </authorList>
    </citation>
    <scope>NUCLEOTIDE SEQUENCE [LARGE SCALE GENOMIC DNA]</scope>
    <source>
        <strain evidence="14 15">774</strain>
    </source>
</reference>
<dbReference type="GO" id="GO:0006826">
    <property type="term" value="P:iron ion transport"/>
    <property type="evidence" value="ECO:0007669"/>
    <property type="project" value="UniProtKB-KW"/>
</dbReference>
<keyword evidence="9 10" id="KW-0998">Cell outer membrane</keyword>
<dbReference type="Pfam" id="PF07715">
    <property type="entry name" value="Plug"/>
    <property type="match status" value="1"/>
</dbReference>
<dbReference type="InterPro" id="IPR006311">
    <property type="entry name" value="TAT_signal"/>
</dbReference>
<keyword evidence="8 10" id="KW-0472">Membrane</keyword>
<evidence type="ECO:0000256" key="6">
    <source>
        <dbReference type="ARBA" id="ARBA00023004"/>
    </source>
</evidence>
<keyword evidence="4" id="KW-0410">Iron transport</keyword>
<keyword evidence="14" id="KW-0675">Receptor</keyword>
<evidence type="ECO:0000256" key="7">
    <source>
        <dbReference type="ARBA" id="ARBA00023077"/>
    </source>
</evidence>
<keyword evidence="3 10" id="KW-1134">Transmembrane beta strand</keyword>
<evidence type="ECO:0000256" key="11">
    <source>
        <dbReference type="RuleBase" id="RU003357"/>
    </source>
</evidence>
<dbReference type="Gene3D" id="3.55.50.30">
    <property type="match status" value="1"/>
</dbReference>
<name>A0A2T9JYM6_9CAUL</name>
<dbReference type="InterPro" id="IPR000531">
    <property type="entry name" value="Beta-barrel_TonB"/>
</dbReference>
<keyword evidence="4" id="KW-0406">Ion transport</keyword>
<organism evidence="14 15">
    <name type="scientific">Caulobacter endophyticus</name>
    <dbReference type="NCBI Taxonomy" id="2172652"/>
    <lineage>
        <taxon>Bacteria</taxon>
        <taxon>Pseudomonadati</taxon>
        <taxon>Pseudomonadota</taxon>
        <taxon>Alphaproteobacteria</taxon>
        <taxon>Caulobacterales</taxon>
        <taxon>Caulobacteraceae</taxon>
        <taxon>Caulobacter</taxon>
    </lineage>
</organism>
<dbReference type="InterPro" id="IPR036942">
    <property type="entry name" value="Beta-barrel_TonB_sf"/>
</dbReference>
<evidence type="ECO:0000256" key="9">
    <source>
        <dbReference type="ARBA" id="ARBA00023237"/>
    </source>
</evidence>
<dbReference type="InterPro" id="IPR039426">
    <property type="entry name" value="TonB-dep_rcpt-like"/>
</dbReference>
<dbReference type="EMBL" id="QDKQ01000044">
    <property type="protein sequence ID" value="PVM88832.1"/>
    <property type="molecule type" value="Genomic_DNA"/>
</dbReference>
<comment type="similarity">
    <text evidence="10 11">Belongs to the TonB-dependent receptor family.</text>
</comment>
<dbReference type="SMART" id="SM00965">
    <property type="entry name" value="STN"/>
    <property type="match status" value="1"/>
</dbReference>
<comment type="subcellular location">
    <subcellularLocation>
        <location evidence="1 10">Cell outer membrane</location>
        <topology evidence="1 10">Multi-pass membrane protein</topology>
    </subcellularLocation>
</comment>
<evidence type="ECO:0000256" key="8">
    <source>
        <dbReference type="ARBA" id="ARBA00023136"/>
    </source>
</evidence>
<keyword evidence="12" id="KW-0732">Signal</keyword>
<protein>
    <submittedName>
        <fullName evidence="14">TonB-dependent receptor</fullName>
    </submittedName>
</protein>
<evidence type="ECO:0000313" key="14">
    <source>
        <dbReference type="EMBL" id="PVM88832.1"/>
    </source>
</evidence>
<feature type="chain" id="PRO_5015594518" evidence="12">
    <location>
        <begin position="30"/>
        <end position="987"/>
    </location>
</feature>
<evidence type="ECO:0000313" key="15">
    <source>
        <dbReference type="Proteomes" id="UP000245073"/>
    </source>
</evidence>
<dbReference type="PROSITE" id="PS52016">
    <property type="entry name" value="TONB_DEPENDENT_REC_3"/>
    <property type="match status" value="1"/>
</dbReference>
<keyword evidence="6" id="KW-0408">Iron</keyword>
<keyword evidence="5 10" id="KW-0812">Transmembrane</keyword>
<dbReference type="OrthoDB" id="7051241at2"/>
<dbReference type="Proteomes" id="UP000245073">
    <property type="component" value="Unassembled WGS sequence"/>
</dbReference>
<keyword evidence="2 10" id="KW-0813">Transport</keyword>
<accession>A0A2T9JYM6</accession>
<comment type="caution">
    <text evidence="14">The sequence shown here is derived from an EMBL/GenBank/DDBJ whole genome shotgun (WGS) entry which is preliminary data.</text>
</comment>
<dbReference type="SUPFAM" id="SSF56935">
    <property type="entry name" value="Porins"/>
    <property type="match status" value="1"/>
</dbReference>
<dbReference type="GO" id="GO:0009279">
    <property type="term" value="C:cell outer membrane"/>
    <property type="evidence" value="ECO:0007669"/>
    <property type="project" value="UniProtKB-SubCell"/>
</dbReference>
<dbReference type="InterPro" id="IPR011662">
    <property type="entry name" value="Secretin/TonB_short_N"/>
</dbReference>
<dbReference type="PANTHER" id="PTHR47234:SF1">
    <property type="entry name" value="TONB-DEPENDENT RECEPTOR"/>
    <property type="match status" value="1"/>
</dbReference>